<dbReference type="KEGG" id="zro:ZYRO0F17314g"/>
<dbReference type="GO" id="GO:0030414">
    <property type="term" value="F:peptidase inhibitor activity"/>
    <property type="evidence" value="ECO:0007669"/>
    <property type="project" value="EnsemblFungi"/>
</dbReference>
<dbReference type="PROSITE" id="PS01220">
    <property type="entry name" value="PBP"/>
    <property type="match status" value="1"/>
</dbReference>
<dbReference type="AlphaFoldDB" id="B2G444"/>
<dbReference type="PANTHER" id="PTHR11362:SF148">
    <property type="entry name" value="CARBOXYPEPTIDASE Y INHIBITOR"/>
    <property type="match status" value="1"/>
</dbReference>
<dbReference type="CDD" id="cd00866">
    <property type="entry name" value="PEBP_euk"/>
    <property type="match status" value="1"/>
</dbReference>
<dbReference type="Pfam" id="PF01161">
    <property type="entry name" value="PBP"/>
    <property type="match status" value="1"/>
</dbReference>
<comment type="similarity">
    <text evidence="1">Belongs to the phosphatidylethanolamine-binding protein family.</text>
</comment>
<proteinExistence type="inferred from homology"/>
<keyword evidence="2" id="KW-0378">Hydrolase</keyword>
<sequence length="195" mass="21042">MLHSFDASKATIEALTKNDIIPDVINPNFVKPLGVLSAEYSKEEPVAMGNQLTIKGTQSRPTVHFAPEEAALKASDLLTLVITDPDAPSRTDKKWSEFCHYVESDIKVSETEGGILEGGKVLQPYVGPGPPAGTGPHRYVFLLYKQPGGVTASELTPIKGRPNWGYGSPATGVEKWATENKLQPIAANFFFAESS</sequence>
<evidence type="ECO:0000256" key="1">
    <source>
        <dbReference type="ARBA" id="ARBA00007091"/>
    </source>
</evidence>
<evidence type="ECO:0000313" key="4">
    <source>
        <dbReference type="Proteomes" id="UP000187013"/>
    </source>
</evidence>
<dbReference type="MEROPS" id="I51.001"/>
<dbReference type="InterPro" id="IPR035810">
    <property type="entry name" value="PEBP_euk"/>
</dbReference>
<evidence type="ECO:0000313" key="3">
    <source>
        <dbReference type="EMBL" id="GAV50523.1"/>
    </source>
</evidence>
<name>B2G444_ZYGRO</name>
<keyword evidence="2" id="KW-0645">Protease</keyword>
<dbReference type="InterPro" id="IPR008914">
    <property type="entry name" value="PEBP"/>
</dbReference>
<accession>B2G444</accession>
<dbReference type="SUPFAM" id="SSF49777">
    <property type="entry name" value="PEBP-like"/>
    <property type="match status" value="1"/>
</dbReference>
<dbReference type="GO" id="GO:0000329">
    <property type="term" value="C:fungal-type vacuole membrane"/>
    <property type="evidence" value="ECO:0007669"/>
    <property type="project" value="EnsemblFungi"/>
</dbReference>
<reference evidence="3 4" key="2">
    <citation type="submission" date="2016-08" db="EMBL/GenBank/DDBJ databases">
        <title>Draft genome sequence of allopolyploid Zygosaccharomyces rouxii.</title>
        <authorList>
            <person name="Watanabe J."/>
            <person name="Uehara K."/>
            <person name="Mogi Y."/>
            <person name="Tsukioka Y."/>
        </authorList>
    </citation>
    <scope>NUCLEOTIDE SEQUENCE [LARGE SCALE GENOMIC DNA]</scope>
    <source>
        <strain evidence="3 4">NBRC 110957</strain>
    </source>
</reference>
<dbReference type="EMBL" id="BDGX01000023">
    <property type="protein sequence ID" value="GAV50523.1"/>
    <property type="molecule type" value="Genomic_DNA"/>
</dbReference>
<organism evidence="2">
    <name type="scientific">Zygosaccharomyces rouxii</name>
    <dbReference type="NCBI Taxonomy" id="4956"/>
    <lineage>
        <taxon>Eukaryota</taxon>
        <taxon>Fungi</taxon>
        <taxon>Dikarya</taxon>
        <taxon>Ascomycota</taxon>
        <taxon>Saccharomycotina</taxon>
        <taxon>Saccharomycetes</taxon>
        <taxon>Saccharomycetales</taxon>
        <taxon>Saccharomycetaceae</taxon>
        <taxon>Zygosaccharomyces</taxon>
    </lineage>
</organism>
<gene>
    <name evidence="2" type="primary">Zr_TFS1</name>
    <name evidence="2" type="ORF">Zrou_1p60</name>
    <name evidence="3" type="ORF">ZYGR_0W00490</name>
</gene>
<protein>
    <submittedName>
        <fullName evidence="2">Carboxypeptidase Y inhibitor</fullName>
    </submittedName>
</protein>
<dbReference type="RefSeq" id="XP_002497954.1">
    <property type="nucleotide sequence ID" value="XM_002497909.1"/>
</dbReference>
<dbReference type="eggNOG" id="KOG3346">
    <property type="taxonomic scope" value="Eukaryota"/>
</dbReference>
<evidence type="ECO:0000313" key="2">
    <source>
        <dbReference type="EMBL" id="CAQ43353.1"/>
    </source>
</evidence>
<dbReference type="OrthoDB" id="2506647at2759"/>
<dbReference type="GO" id="GO:0005543">
    <property type="term" value="F:phospholipid binding"/>
    <property type="evidence" value="ECO:0007669"/>
    <property type="project" value="EnsemblFungi"/>
</dbReference>
<reference evidence="2" key="1">
    <citation type="submission" date="2008-02" db="EMBL/GenBank/DDBJ databases">
        <title>Zygosaccharomyces rouxii homologs of Saccharomyces cerevisiae chromosome III.</title>
        <authorList>
            <person name="Gordon J.L."/>
            <person name="Wolfe K.H."/>
        </authorList>
    </citation>
    <scope>NUCLEOTIDE SEQUENCE</scope>
    <source>
        <strain evidence="2">CBS 732</strain>
    </source>
</reference>
<dbReference type="GO" id="GO:0030162">
    <property type="term" value="P:regulation of proteolysis"/>
    <property type="evidence" value="ECO:0007669"/>
    <property type="project" value="EnsemblFungi"/>
</dbReference>
<dbReference type="InterPro" id="IPR001858">
    <property type="entry name" value="Phosphatidylethanolamine-bd_CS"/>
</dbReference>
<dbReference type="GO" id="GO:0046578">
    <property type="term" value="P:regulation of Ras protein signal transduction"/>
    <property type="evidence" value="ECO:0007669"/>
    <property type="project" value="EnsemblFungi"/>
</dbReference>
<dbReference type="PANTHER" id="PTHR11362">
    <property type="entry name" value="PHOSPHATIDYLETHANOLAMINE-BINDING PROTEIN"/>
    <property type="match status" value="1"/>
</dbReference>
<dbReference type="GO" id="GO:0004180">
    <property type="term" value="F:carboxypeptidase activity"/>
    <property type="evidence" value="ECO:0007669"/>
    <property type="project" value="UniProtKB-KW"/>
</dbReference>
<dbReference type="GO" id="GO:0000328">
    <property type="term" value="C:fungal-type vacuole lumen"/>
    <property type="evidence" value="ECO:0007669"/>
    <property type="project" value="EnsemblFungi"/>
</dbReference>
<dbReference type="InterPro" id="IPR036610">
    <property type="entry name" value="PEBP-like_sf"/>
</dbReference>
<keyword evidence="2" id="KW-0121">Carboxypeptidase</keyword>
<dbReference type="OMA" id="QEVICYE"/>
<dbReference type="EMBL" id="AM989980">
    <property type="protein sequence ID" value="CAQ43353.1"/>
    <property type="molecule type" value="Genomic_DNA"/>
</dbReference>
<dbReference type="Proteomes" id="UP000187013">
    <property type="component" value="Unassembled WGS sequence"/>
</dbReference>
<dbReference type="Gene3D" id="3.90.280.10">
    <property type="entry name" value="PEBP-like"/>
    <property type="match status" value="1"/>
</dbReference>